<accession>A0A0D0TVA7</accession>
<reference evidence="2" key="1">
    <citation type="submission" date="2015-01" db="EMBL/GenBank/DDBJ databases">
        <title>The Genome Sequence of Cryptococcus gattii CA1280.</title>
        <authorList>
            <consortium name="The Broad Institute Genomics Platform"/>
            <person name="Cuomo C."/>
            <person name="Litvintseva A."/>
            <person name="Chen Y."/>
            <person name="Heitman J."/>
            <person name="Sun S."/>
            <person name="Springer D."/>
            <person name="Dromer F."/>
            <person name="Young S."/>
            <person name="Zeng Q."/>
            <person name="Gargeya S."/>
            <person name="Abouelleil A."/>
            <person name="Alvarado L."/>
            <person name="Chapman S.B."/>
            <person name="Gainer-Dewar J."/>
            <person name="Goldberg J."/>
            <person name="Griggs A."/>
            <person name="Gujja S."/>
            <person name="Hansen M."/>
            <person name="Howarth C."/>
            <person name="Imamovic A."/>
            <person name="Larimer J."/>
            <person name="Murphy C."/>
            <person name="Naylor J."/>
            <person name="Pearson M."/>
            <person name="Priest M."/>
            <person name="Roberts A."/>
            <person name="Saif S."/>
            <person name="Shea T."/>
            <person name="Sykes S."/>
            <person name="Wortman J."/>
            <person name="Nusbaum C."/>
            <person name="Birren B."/>
        </authorList>
    </citation>
    <scope>NUCLEOTIDE SEQUENCE [LARGE SCALE GENOMIC DNA]</scope>
    <source>
        <strain evidence="2">CA1280</strain>
    </source>
</reference>
<dbReference type="GO" id="GO:0005829">
    <property type="term" value="C:cytosol"/>
    <property type="evidence" value="ECO:0007669"/>
    <property type="project" value="TreeGrafter"/>
</dbReference>
<feature type="compositionally biased region" description="Acidic residues" evidence="1">
    <location>
        <begin position="189"/>
        <end position="201"/>
    </location>
</feature>
<name>A0A0D0TVA7_CRYGA</name>
<dbReference type="OrthoDB" id="43460at2759"/>
<dbReference type="AlphaFoldDB" id="A0A0D0TVA7"/>
<protein>
    <recommendedName>
        <fullName evidence="3">Tetratricopeptide repeat protein 39B</fullName>
    </recommendedName>
</protein>
<evidence type="ECO:0000313" key="2">
    <source>
        <dbReference type="EMBL" id="KIR50512.1"/>
    </source>
</evidence>
<dbReference type="InterPro" id="IPR019412">
    <property type="entry name" value="IML2/TPR_39"/>
</dbReference>
<dbReference type="PANTHER" id="PTHR31859">
    <property type="entry name" value="TETRATRICOPEPTIDE REPEAT PROTEIN 39 FAMILY MEMBER"/>
    <property type="match status" value="1"/>
</dbReference>
<proteinExistence type="predicted"/>
<organism evidence="2">
    <name type="scientific">Cryptococcus bacillisporus CA1280</name>
    <dbReference type="NCBI Taxonomy" id="1296109"/>
    <lineage>
        <taxon>Eukaryota</taxon>
        <taxon>Fungi</taxon>
        <taxon>Dikarya</taxon>
        <taxon>Basidiomycota</taxon>
        <taxon>Agaricomycotina</taxon>
        <taxon>Tremellomycetes</taxon>
        <taxon>Tremellales</taxon>
        <taxon>Cryptococcaceae</taxon>
        <taxon>Cryptococcus</taxon>
        <taxon>Cryptococcus gattii species complex</taxon>
    </lineage>
</organism>
<feature type="compositionally biased region" description="Polar residues" evidence="1">
    <location>
        <begin position="16"/>
        <end position="32"/>
    </location>
</feature>
<dbReference type="PANTHER" id="PTHR31859:SF1">
    <property type="entry name" value="TETRATRICOPEPTIDE REPEAT PROTEIN 39C"/>
    <property type="match status" value="1"/>
</dbReference>
<feature type="compositionally biased region" description="Low complexity" evidence="1">
    <location>
        <begin position="101"/>
        <end position="114"/>
    </location>
</feature>
<dbReference type="HOGENOM" id="CLU_010086_2_0_1"/>
<gene>
    <name evidence="2" type="ORF">I312_00453</name>
</gene>
<dbReference type="SUPFAM" id="SSF48452">
    <property type="entry name" value="TPR-like"/>
    <property type="match status" value="1"/>
</dbReference>
<dbReference type="InterPro" id="IPR011990">
    <property type="entry name" value="TPR-like_helical_dom_sf"/>
</dbReference>
<evidence type="ECO:0000256" key="1">
    <source>
        <dbReference type="SAM" id="MobiDB-lite"/>
    </source>
</evidence>
<feature type="compositionally biased region" description="Polar residues" evidence="1">
    <location>
        <begin position="115"/>
        <end position="125"/>
    </location>
</feature>
<evidence type="ECO:0008006" key="3">
    <source>
        <dbReference type="Google" id="ProtNLM"/>
    </source>
</evidence>
<feature type="compositionally biased region" description="Basic residues" evidence="1">
    <location>
        <begin position="52"/>
        <end position="69"/>
    </location>
</feature>
<feature type="compositionally biased region" description="Polar residues" evidence="1">
    <location>
        <begin position="39"/>
        <end position="51"/>
    </location>
</feature>
<dbReference type="Pfam" id="PF10300">
    <property type="entry name" value="Iml2-TPR_39"/>
    <property type="match status" value="1"/>
</dbReference>
<dbReference type="GO" id="GO:0005634">
    <property type="term" value="C:nucleus"/>
    <property type="evidence" value="ECO:0007669"/>
    <property type="project" value="TreeGrafter"/>
</dbReference>
<dbReference type="EMBL" id="KN847973">
    <property type="protein sequence ID" value="KIR50512.1"/>
    <property type="molecule type" value="Genomic_DNA"/>
</dbReference>
<dbReference type="GO" id="GO:0005741">
    <property type="term" value="C:mitochondrial outer membrane"/>
    <property type="evidence" value="ECO:0007669"/>
    <property type="project" value="TreeGrafter"/>
</dbReference>
<feature type="compositionally biased region" description="Polar residues" evidence="1">
    <location>
        <begin position="138"/>
        <end position="152"/>
    </location>
</feature>
<dbReference type="Gene3D" id="1.25.40.10">
    <property type="entry name" value="Tetratricopeptide repeat domain"/>
    <property type="match status" value="1"/>
</dbReference>
<sequence length="904" mass="99501">MPFLRKSSASKKKRGLNSNGSSRIPSSKSDTPSRMMDVSDSSAIDDGTSSNGKHKRKHTLLGSKGRKKLSSLFSSSSSLSSYIEREGTASPKQGRSKLNVSSTSSGTSTPSRSTQPAGTADTQAAFNKLSIGDAGDQVTESPESSPTVTPNEASKRQRRESLWSQWELEGAGESSDEDDAFLTPSEGLSEVEEADEEEDELSPALKGKSQPSDEAAIADVTSATPGPLSSPTDVKVEPTNVVKGSIASDGDIAGTGISTIHRTFPSTAETKVKRHMSHNRPDATTVDQAAVLADDIETCREAIRMFLTSRMKEAEEFCEESESEGHHLYLQSAMGIIEALKGMMTFDSVDLHNALEICKSTAVTASSLRRPSDNVFSRLGGMVKSHGGLARVKAMTPLERHAELVYAEQSLMKAMLAIISGGDWIGLVREALNMRTAHGIYRNLQHFLEDADKHGYDDDIDMDFRSGVLLGTGTSSLMLSLLPGKVLKIAEVFGYAGDRKVALATLMAAGGWSHDSPEPAFDETNEGLRRPVCDLILLAFHLVISVLIPITGVDVPLAKNILAYNMRRYPNGVFFLYFQARLHTTQCQPAEANDSLQRALDLKLEYIQLQHMCLWDYACNHMMLGNWKGALDCFSILKDESNWSRAVYTYAAAACIVELIEDGDQHAEISEAERLMQQIPKLTKKIAGKSLPIEKFASRKARKFSSQSSRLFLPALELAYVFGSLSNTPRRSLLDIHIPRLNEMMKKLDNGEENYGNGTGKEYWDDYVLAHFLRGMCQFIARYQPLDADPSTRVVLPTDPSNDDLDQAAEKDFKAVIRHTPDVQLDHWILFHCYYELGRLFARRGDDEQAKHHFEVVMSGKLPDHNAYMAKAAGKYSLEGALLLKTHAALSAVKEREKERSGKR</sequence>
<feature type="compositionally biased region" description="Low complexity" evidence="1">
    <location>
        <begin position="70"/>
        <end position="81"/>
    </location>
</feature>
<feature type="region of interest" description="Disordered" evidence="1">
    <location>
        <begin position="1"/>
        <end position="215"/>
    </location>
</feature>
<feature type="compositionally biased region" description="Polar residues" evidence="1">
    <location>
        <begin position="90"/>
        <end position="100"/>
    </location>
</feature>